<evidence type="ECO:0000313" key="2">
    <source>
        <dbReference type="EMBL" id="KAL3659004.1"/>
    </source>
</evidence>
<feature type="compositionally biased region" description="Low complexity" evidence="1">
    <location>
        <begin position="1"/>
        <end position="14"/>
    </location>
</feature>
<dbReference type="InterPro" id="IPR052727">
    <property type="entry name" value="Rab4/Rab5_effector"/>
</dbReference>
<dbReference type="AlphaFoldDB" id="A0ABD3F0N0"/>
<reference evidence="2 3" key="1">
    <citation type="submission" date="2024-09" db="EMBL/GenBank/DDBJ databases">
        <title>Genome sequencing and assembly of Phytophthora oleae, isolate VK10A, causative agent of rot of olive drupes.</title>
        <authorList>
            <person name="Conti Taguali S."/>
            <person name="Riolo M."/>
            <person name="La Spada F."/>
            <person name="Cacciola S.O."/>
            <person name="Dionisio G."/>
        </authorList>
    </citation>
    <scope>NUCLEOTIDE SEQUENCE [LARGE SCALE GENOMIC DNA]</scope>
    <source>
        <strain evidence="2 3">VK10A</strain>
    </source>
</reference>
<organism evidence="2 3">
    <name type="scientific">Phytophthora oleae</name>
    <dbReference type="NCBI Taxonomy" id="2107226"/>
    <lineage>
        <taxon>Eukaryota</taxon>
        <taxon>Sar</taxon>
        <taxon>Stramenopiles</taxon>
        <taxon>Oomycota</taxon>
        <taxon>Peronosporomycetes</taxon>
        <taxon>Peronosporales</taxon>
        <taxon>Peronosporaceae</taxon>
        <taxon>Phytophthora</taxon>
    </lineage>
</organism>
<dbReference type="Gene3D" id="3.30.530.20">
    <property type="match status" value="1"/>
</dbReference>
<dbReference type="EMBL" id="JBIMZQ010000049">
    <property type="protein sequence ID" value="KAL3659004.1"/>
    <property type="molecule type" value="Genomic_DNA"/>
</dbReference>
<dbReference type="Proteomes" id="UP001632037">
    <property type="component" value="Unassembled WGS sequence"/>
</dbReference>
<accession>A0ABD3F0N0</accession>
<feature type="region of interest" description="Disordered" evidence="1">
    <location>
        <begin position="1"/>
        <end position="28"/>
    </location>
</feature>
<dbReference type="SUPFAM" id="SSF55961">
    <property type="entry name" value="Bet v1-like"/>
    <property type="match status" value="1"/>
</dbReference>
<evidence type="ECO:0000313" key="3">
    <source>
        <dbReference type="Proteomes" id="UP001632037"/>
    </source>
</evidence>
<protein>
    <recommendedName>
        <fullName evidence="4">START domain-containing protein</fullName>
    </recommendedName>
</protein>
<comment type="caution">
    <text evidence="2">The sequence shown here is derived from an EMBL/GenBank/DDBJ whole genome shotgun (WGS) entry which is preliminary data.</text>
</comment>
<dbReference type="PANTHER" id="PTHR13510:SF44">
    <property type="entry name" value="RABENOSYN-5"/>
    <property type="match status" value="1"/>
</dbReference>
<sequence>MSSSFRSSKPNSRQSSHHNGYTIDSSLSSSRFGRSQVEDSVVFSPQRKAEMLDLMKDTEREVFHSMMGSYDSLTLWKPWMSKKGIDYYVDESVGKGLTRFCCVGHTDAPVADMMEMFLVTNTETLLKNVRIMYRNVKEAKILSVLQPATKANPHLSVYIRYASFDTPTPMKGRDICVCVCTDMVKMDDGSTVGYCLWESVDIPECPDRFSADKIIRSRMWQSGFLFRNSGGENAMTKVCYLIGVEIKGFAPQFTGRIYMSMFGGNCRRVCQHFKKQKLDPETFVPRAEWDLKKQI</sequence>
<gene>
    <name evidence="2" type="ORF">V7S43_015889</name>
</gene>
<keyword evidence="3" id="KW-1185">Reference proteome</keyword>
<evidence type="ECO:0000256" key="1">
    <source>
        <dbReference type="SAM" id="MobiDB-lite"/>
    </source>
</evidence>
<proteinExistence type="predicted"/>
<evidence type="ECO:0008006" key="4">
    <source>
        <dbReference type="Google" id="ProtNLM"/>
    </source>
</evidence>
<dbReference type="PANTHER" id="PTHR13510">
    <property type="entry name" value="FYVE-FINGER-CONTAINING RAB5 EFFECTOR PROTEIN RABENOSYN-5-RELATED"/>
    <property type="match status" value="1"/>
</dbReference>
<name>A0ABD3F0N0_9STRA</name>
<dbReference type="InterPro" id="IPR023393">
    <property type="entry name" value="START-like_dom_sf"/>
</dbReference>